<gene>
    <name evidence="5" type="ORF">CSC2_43450</name>
</gene>
<reference evidence="5 6" key="1">
    <citation type="journal article" date="2021" name="Int. J. Syst. Evol. Microbiol.">
        <title>Clostridium zeae sp. nov., isolated from corn silage.</title>
        <authorList>
            <person name="Kobayashi H."/>
            <person name="Tanizawa Y."/>
            <person name="Yagura M."/>
            <person name="Sakamoto M."/>
            <person name="Ohkuma M."/>
            <person name="Tohno M."/>
        </authorList>
    </citation>
    <scope>NUCLEOTIDE SEQUENCE [LARGE SCALE GENOMIC DNA]</scope>
    <source>
        <strain evidence="5 6">CSC2</strain>
    </source>
</reference>
<name>A0ABQ1EGK4_9CLOT</name>
<dbReference type="SUPFAM" id="SSF55811">
    <property type="entry name" value="Nudix"/>
    <property type="match status" value="1"/>
</dbReference>
<evidence type="ECO:0000256" key="2">
    <source>
        <dbReference type="ARBA" id="ARBA00022801"/>
    </source>
</evidence>
<evidence type="ECO:0000313" key="5">
    <source>
        <dbReference type="EMBL" id="GFZ33819.1"/>
    </source>
</evidence>
<comment type="similarity">
    <text evidence="3">Belongs to the Nudix hydrolase family.</text>
</comment>
<comment type="cofactor">
    <cofactor evidence="1">
        <name>Mg(2+)</name>
        <dbReference type="ChEBI" id="CHEBI:18420"/>
    </cofactor>
</comment>
<organism evidence="5 6">
    <name type="scientific">Clostridium zeae</name>
    <dbReference type="NCBI Taxonomy" id="2759022"/>
    <lineage>
        <taxon>Bacteria</taxon>
        <taxon>Bacillati</taxon>
        <taxon>Bacillota</taxon>
        <taxon>Clostridia</taxon>
        <taxon>Eubacteriales</taxon>
        <taxon>Clostridiaceae</taxon>
        <taxon>Clostridium</taxon>
    </lineage>
</organism>
<proteinExistence type="inferred from homology"/>
<dbReference type="Proteomes" id="UP000663802">
    <property type="component" value="Unassembled WGS sequence"/>
</dbReference>
<dbReference type="InterPro" id="IPR015797">
    <property type="entry name" value="NUDIX_hydrolase-like_dom_sf"/>
</dbReference>
<comment type="caution">
    <text evidence="5">The sequence shown here is derived from an EMBL/GenBank/DDBJ whole genome shotgun (WGS) entry which is preliminary data.</text>
</comment>
<sequence>MFIIGAFALILDENNRFLLCHRTDKDLWNLPGGRVEKGETPWQGVIREVREEVGLDVEVIKLQGVYSKTFEDDIILSFLCKKVGGNLSLSDEADDINYFSINEIPVNTVQRHIERIKDFYNDNEKVILKGYYSPDAKGIEFNKV</sequence>
<evidence type="ECO:0000256" key="1">
    <source>
        <dbReference type="ARBA" id="ARBA00001946"/>
    </source>
</evidence>
<evidence type="ECO:0000259" key="4">
    <source>
        <dbReference type="PROSITE" id="PS51462"/>
    </source>
</evidence>
<dbReference type="PROSITE" id="PS00893">
    <property type="entry name" value="NUDIX_BOX"/>
    <property type="match status" value="1"/>
</dbReference>
<dbReference type="PANTHER" id="PTHR43046:SF2">
    <property type="entry name" value="8-OXO-DGTP DIPHOSPHATASE-RELATED"/>
    <property type="match status" value="1"/>
</dbReference>
<keyword evidence="2 3" id="KW-0378">Hydrolase</keyword>
<dbReference type="Pfam" id="PF00293">
    <property type="entry name" value="NUDIX"/>
    <property type="match status" value="1"/>
</dbReference>
<dbReference type="RefSeq" id="WP_206872306.1">
    <property type="nucleotide sequence ID" value="NZ_BMBA01000007.1"/>
</dbReference>
<feature type="domain" description="Nudix hydrolase" evidence="4">
    <location>
        <begin position="1"/>
        <end position="121"/>
    </location>
</feature>
<dbReference type="InterPro" id="IPR020476">
    <property type="entry name" value="Nudix_hydrolase"/>
</dbReference>
<dbReference type="InterPro" id="IPR000086">
    <property type="entry name" value="NUDIX_hydrolase_dom"/>
</dbReference>
<dbReference type="Gene3D" id="3.90.79.10">
    <property type="entry name" value="Nucleoside Triphosphate Pyrophosphohydrolase"/>
    <property type="match status" value="1"/>
</dbReference>
<accession>A0ABQ1EGK4</accession>
<protein>
    <submittedName>
        <fullName evidence="5">DNA mismatch repair protein MutT</fullName>
    </submittedName>
</protein>
<evidence type="ECO:0000313" key="6">
    <source>
        <dbReference type="Proteomes" id="UP000663802"/>
    </source>
</evidence>
<dbReference type="PROSITE" id="PS51462">
    <property type="entry name" value="NUDIX"/>
    <property type="match status" value="1"/>
</dbReference>
<dbReference type="PANTHER" id="PTHR43046">
    <property type="entry name" value="GDP-MANNOSE MANNOSYL HYDROLASE"/>
    <property type="match status" value="1"/>
</dbReference>
<evidence type="ECO:0000256" key="3">
    <source>
        <dbReference type="RuleBase" id="RU003476"/>
    </source>
</evidence>
<keyword evidence="6" id="KW-1185">Reference proteome</keyword>
<dbReference type="InterPro" id="IPR020084">
    <property type="entry name" value="NUDIX_hydrolase_CS"/>
</dbReference>
<dbReference type="PRINTS" id="PR00502">
    <property type="entry name" value="NUDIXFAMILY"/>
</dbReference>
<dbReference type="EMBL" id="BMBA01000007">
    <property type="protein sequence ID" value="GFZ33819.1"/>
    <property type="molecule type" value="Genomic_DNA"/>
</dbReference>